<dbReference type="PANTHER" id="PTHR38441">
    <property type="entry name" value="INTEGRAL MEMBRANE PROTEIN-RELATED"/>
    <property type="match status" value="1"/>
</dbReference>
<feature type="transmembrane region" description="Helical" evidence="2">
    <location>
        <begin position="85"/>
        <end position="111"/>
    </location>
</feature>
<gene>
    <name evidence="3" type="ORF">EJ357_04535</name>
</gene>
<feature type="region of interest" description="Disordered" evidence="1">
    <location>
        <begin position="136"/>
        <end position="160"/>
    </location>
</feature>
<evidence type="ECO:0000313" key="4">
    <source>
        <dbReference type="Proteomes" id="UP000280298"/>
    </source>
</evidence>
<keyword evidence="4" id="KW-1185">Reference proteome</keyword>
<feature type="compositionally biased region" description="Polar residues" evidence="1">
    <location>
        <begin position="20"/>
        <end position="38"/>
    </location>
</feature>
<organism evidence="3 4">
    <name type="scientific">Streptomyces cyaneochromogenes</name>
    <dbReference type="NCBI Taxonomy" id="2496836"/>
    <lineage>
        <taxon>Bacteria</taxon>
        <taxon>Bacillati</taxon>
        <taxon>Actinomycetota</taxon>
        <taxon>Actinomycetes</taxon>
        <taxon>Kitasatosporales</taxon>
        <taxon>Streptomycetaceae</taxon>
        <taxon>Streptomyces</taxon>
    </lineage>
</organism>
<keyword evidence="2" id="KW-0812">Transmembrane</keyword>
<sequence length="160" mass="17689">MSPACRSKEGAPVPEFSPWHDNSFTYSPPNNEPAPTQRISEDPEFHSLRRAQRRFGVRATVLSVGGFLLYVLLSHSVPGLMNQRLVGHLTLGLALGLGQFLVMAVTSWCYVRHMRSRVDPLARGLGSRLDQHEAHSLRTAASRADAGQTVPPGSRGYRTW</sequence>
<dbReference type="AlphaFoldDB" id="A0A3S9M0Y0"/>
<dbReference type="KEGG" id="scya:EJ357_04535"/>
<feature type="region of interest" description="Disordered" evidence="1">
    <location>
        <begin position="1"/>
        <end position="39"/>
    </location>
</feature>
<dbReference type="OrthoDB" id="4250333at2"/>
<evidence type="ECO:0000313" key="3">
    <source>
        <dbReference type="EMBL" id="AZQ32799.1"/>
    </source>
</evidence>
<dbReference type="Proteomes" id="UP000280298">
    <property type="component" value="Chromosome"/>
</dbReference>
<accession>A0A3S9M0Y0</accession>
<protein>
    <submittedName>
        <fullName evidence="3">DUF485 domain-containing protein</fullName>
    </submittedName>
</protein>
<name>A0A3S9M0Y0_9ACTN</name>
<dbReference type="PANTHER" id="PTHR38441:SF1">
    <property type="entry name" value="MEMBRANE PROTEIN"/>
    <property type="match status" value="1"/>
</dbReference>
<dbReference type="EMBL" id="CP034539">
    <property type="protein sequence ID" value="AZQ32799.1"/>
    <property type="molecule type" value="Genomic_DNA"/>
</dbReference>
<dbReference type="Pfam" id="PF04341">
    <property type="entry name" value="DUF485"/>
    <property type="match status" value="1"/>
</dbReference>
<dbReference type="RefSeq" id="WP_126388839.1">
    <property type="nucleotide sequence ID" value="NZ_CP034539.1"/>
</dbReference>
<evidence type="ECO:0000256" key="1">
    <source>
        <dbReference type="SAM" id="MobiDB-lite"/>
    </source>
</evidence>
<keyword evidence="2" id="KW-1133">Transmembrane helix</keyword>
<keyword evidence="2" id="KW-0472">Membrane</keyword>
<feature type="transmembrane region" description="Helical" evidence="2">
    <location>
        <begin position="55"/>
        <end position="73"/>
    </location>
</feature>
<evidence type="ECO:0000256" key="2">
    <source>
        <dbReference type="SAM" id="Phobius"/>
    </source>
</evidence>
<proteinExistence type="predicted"/>
<reference evidence="3 4" key="1">
    <citation type="journal article" date="2019" name="Int. J. Syst. Evol. Microbiol.">
        <title>Streptomyces cyaneochromogenes sp. nov., a blue pigment-producing actinomycete from manganese-contaminated soil.</title>
        <authorList>
            <person name="Tang X."/>
            <person name="Zhao J."/>
            <person name="Li K."/>
            <person name="Chen Z."/>
            <person name="Sun Y."/>
            <person name="Gao J."/>
        </authorList>
    </citation>
    <scope>NUCLEOTIDE SEQUENCE [LARGE SCALE GENOMIC DNA]</scope>
    <source>
        <strain evidence="3 4">MK-45</strain>
    </source>
</reference>
<dbReference type="InterPro" id="IPR007436">
    <property type="entry name" value="DUF485"/>
</dbReference>